<proteinExistence type="predicted"/>
<dbReference type="SUPFAM" id="SSF69279">
    <property type="entry name" value="Phage tail proteins"/>
    <property type="match status" value="1"/>
</dbReference>
<protein>
    <submittedName>
        <fullName evidence="2">Phage_base_V domain-containing protein</fullName>
    </submittedName>
</protein>
<name>A0A0N5AAF7_9BILA</name>
<keyword evidence="1" id="KW-1185">Reference proteome</keyword>
<accession>A0A0N5AAF7</accession>
<dbReference type="WBParaSite" id="SMUV_0000113301-mRNA-1">
    <property type="protein sequence ID" value="SMUV_0000113301-mRNA-1"/>
    <property type="gene ID" value="SMUV_0000113301"/>
</dbReference>
<organism evidence="1 2">
    <name type="scientific">Syphacia muris</name>
    <dbReference type="NCBI Taxonomy" id="451379"/>
    <lineage>
        <taxon>Eukaryota</taxon>
        <taxon>Metazoa</taxon>
        <taxon>Ecdysozoa</taxon>
        <taxon>Nematoda</taxon>
        <taxon>Chromadorea</taxon>
        <taxon>Rhabditida</taxon>
        <taxon>Spirurina</taxon>
        <taxon>Oxyuridomorpha</taxon>
        <taxon>Oxyuroidea</taxon>
        <taxon>Oxyuridae</taxon>
        <taxon>Syphacia</taxon>
    </lineage>
</organism>
<dbReference type="AlphaFoldDB" id="A0A0N5AAF7"/>
<dbReference type="Proteomes" id="UP000046393">
    <property type="component" value="Unplaced"/>
</dbReference>
<evidence type="ECO:0000313" key="2">
    <source>
        <dbReference type="WBParaSite" id="SMUV_0000113301-mRNA-1"/>
    </source>
</evidence>
<evidence type="ECO:0000313" key="1">
    <source>
        <dbReference type="Proteomes" id="UP000046393"/>
    </source>
</evidence>
<sequence>MEIGKLHVSCIDTDTILDMNITAGINRHAVLKLTCIIDCDNARRFVLLAQTEEPLILTESGTVLFNGFVEKADCKVQKDYALLELTAMSGSVRLNKEKKTMSYQDITQTCEQIISTKTSCMYYPQDKPMGTIALQYMETDWEFIQRIASKNGQCIYPNMTKNPGLTECGINTAAPEKDICVLGESIIKDTEKECVTYLLESDTFLTIGDAVRHRGQKLYLYELSCSMDKAGFHAIYKAAPAENITREPVELYDMAGAALEGKIIAVQGEKVKVHLNVDAVQPLDTAYWFPFSTMQSSSDGSGWYYMPEEGDCVKVCIPGWEETGAFAVSAVSTYTGADGAEDMMSDTNTKYMRNPSGKEMKLTPDSIRADGGGSASLINMNTAGNVSLVAKTKLQLTAEETIQLMAEENIEMQASKIIDIKADTTGELLLNEEGEIRQLGGQVNINSEEE</sequence>
<reference evidence="2" key="1">
    <citation type="submission" date="2017-02" db="UniProtKB">
        <authorList>
            <consortium name="WormBaseParasite"/>
        </authorList>
    </citation>
    <scope>IDENTIFICATION</scope>
</reference>